<keyword evidence="5" id="KW-0732">Signal</keyword>
<dbReference type="InterPro" id="IPR006311">
    <property type="entry name" value="TAT_signal"/>
</dbReference>
<keyword evidence="4" id="KW-0788">Thiol protease</keyword>
<keyword evidence="2" id="KW-0645">Protease</keyword>
<feature type="domain" description="NlpC/P60" evidence="6">
    <location>
        <begin position="56"/>
        <end position="170"/>
    </location>
</feature>
<keyword evidence="8" id="KW-1185">Reference proteome</keyword>
<dbReference type="PANTHER" id="PTHR47359">
    <property type="entry name" value="PEPTIDOGLYCAN DL-ENDOPEPTIDASE CWLO"/>
    <property type="match status" value="1"/>
</dbReference>
<gene>
    <name evidence="7" type="ORF">FHX46_003631</name>
</gene>
<dbReference type="Proteomes" id="UP000754495">
    <property type="component" value="Unassembled WGS sequence"/>
</dbReference>
<organism evidence="7 8">
    <name type="scientific">Amycolatopsis viridis</name>
    <dbReference type="NCBI Taxonomy" id="185678"/>
    <lineage>
        <taxon>Bacteria</taxon>
        <taxon>Bacillati</taxon>
        <taxon>Actinomycetota</taxon>
        <taxon>Actinomycetes</taxon>
        <taxon>Pseudonocardiales</taxon>
        <taxon>Pseudonocardiaceae</taxon>
        <taxon>Amycolatopsis</taxon>
    </lineage>
</organism>
<keyword evidence="3 7" id="KW-0378">Hydrolase</keyword>
<comment type="caution">
    <text evidence="7">The sequence shown here is derived from an EMBL/GenBank/DDBJ whole genome shotgun (WGS) entry which is preliminary data.</text>
</comment>
<dbReference type="GO" id="GO:0016787">
    <property type="term" value="F:hydrolase activity"/>
    <property type="evidence" value="ECO:0007669"/>
    <property type="project" value="UniProtKB-KW"/>
</dbReference>
<dbReference type="PROSITE" id="PS51935">
    <property type="entry name" value="NLPC_P60"/>
    <property type="match status" value="1"/>
</dbReference>
<evidence type="ECO:0000313" key="7">
    <source>
        <dbReference type="EMBL" id="NIH81101.1"/>
    </source>
</evidence>
<dbReference type="SUPFAM" id="SSF54001">
    <property type="entry name" value="Cysteine proteinases"/>
    <property type="match status" value="1"/>
</dbReference>
<dbReference type="InterPro" id="IPR051794">
    <property type="entry name" value="PG_Endopeptidase_C40"/>
</dbReference>
<dbReference type="PROSITE" id="PS51318">
    <property type="entry name" value="TAT"/>
    <property type="match status" value="1"/>
</dbReference>
<reference evidence="7 8" key="1">
    <citation type="submission" date="2020-03" db="EMBL/GenBank/DDBJ databases">
        <title>Sequencing the genomes of 1000 actinobacteria strains.</title>
        <authorList>
            <person name="Klenk H.-P."/>
        </authorList>
    </citation>
    <scope>NUCLEOTIDE SEQUENCE [LARGE SCALE GENOMIC DNA]</scope>
    <source>
        <strain evidence="7 8">DSM 45668</strain>
    </source>
</reference>
<feature type="signal peptide" evidence="5">
    <location>
        <begin position="1"/>
        <end position="36"/>
    </location>
</feature>
<evidence type="ECO:0000256" key="3">
    <source>
        <dbReference type="ARBA" id="ARBA00022801"/>
    </source>
</evidence>
<evidence type="ECO:0000256" key="4">
    <source>
        <dbReference type="ARBA" id="ARBA00022807"/>
    </source>
</evidence>
<dbReference type="EMBL" id="JAANOU010000001">
    <property type="protein sequence ID" value="NIH81101.1"/>
    <property type="molecule type" value="Genomic_DNA"/>
</dbReference>
<comment type="similarity">
    <text evidence="1">Belongs to the peptidase C40 family.</text>
</comment>
<evidence type="ECO:0000256" key="1">
    <source>
        <dbReference type="ARBA" id="ARBA00007074"/>
    </source>
</evidence>
<dbReference type="Gene3D" id="3.90.1720.10">
    <property type="entry name" value="endopeptidase domain like (from Nostoc punctiforme)"/>
    <property type="match status" value="1"/>
</dbReference>
<sequence>MRQSSQPKSGRTLLRAGVTSAVLAAALAGAAGPAFASTAAPTDTAPAVAPASISGTSVGATALRDALTQLGKPYVWGAAGPNAYDCSGLVQWAFKQAGVNLPHSSRAQSTMGTPVALSQLRPGDLVFFYTPVSHVGIYVGDGKIVHASTAGQPVKISSMAGMPFHNARRI</sequence>
<dbReference type="Pfam" id="PF00877">
    <property type="entry name" value="NLPC_P60"/>
    <property type="match status" value="1"/>
</dbReference>
<dbReference type="PANTHER" id="PTHR47359:SF3">
    <property type="entry name" value="NLP_P60 DOMAIN-CONTAINING PROTEIN-RELATED"/>
    <property type="match status" value="1"/>
</dbReference>
<accession>A0ABX0SVU8</accession>
<evidence type="ECO:0000259" key="6">
    <source>
        <dbReference type="PROSITE" id="PS51935"/>
    </source>
</evidence>
<name>A0ABX0SVU8_9PSEU</name>
<proteinExistence type="inferred from homology"/>
<evidence type="ECO:0000256" key="2">
    <source>
        <dbReference type="ARBA" id="ARBA00022670"/>
    </source>
</evidence>
<evidence type="ECO:0000256" key="5">
    <source>
        <dbReference type="SAM" id="SignalP"/>
    </source>
</evidence>
<evidence type="ECO:0000313" key="8">
    <source>
        <dbReference type="Proteomes" id="UP000754495"/>
    </source>
</evidence>
<feature type="chain" id="PRO_5047543946" evidence="5">
    <location>
        <begin position="37"/>
        <end position="170"/>
    </location>
</feature>
<dbReference type="InterPro" id="IPR000064">
    <property type="entry name" value="NLP_P60_dom"/>
</dbReference>
<dbReference type="RefSeq" id="WP_167116331.1">
    <property type="nucleotide sequence ID" value="NZ_JAANOU010000001.1"/>
</dbReference>
<protein>
    <submittedName>
        <fullName evidence="7">Cell wall-associated NlpC family hydrolase</fullName>
    </submittedName>
</protein>
<dbReference type="InterPro" id="IPR038765">
    <property type="entry name" value="Papain-like_cys_pep_sf"/>
</dbReference>